<keyword evidence="8" id="KW-0969">Cilium</keyword>
<reference evidence="9" key="1">
    <citation type="submission" date="2014-09" db="EMBL/GenBank/DDBJ databases">
        <authorList>
            <person name="Gomez-Valero L."/>
        </authorList>
    </citation>
    <scope>NUCLEOTIDE SEQUENCE [LARGE SCALE GENOMIC DNA]</scope>
    <source>
        <strain evidence="9">ATCC700992</strain>
    </source>
</reference>
<name>A0A098G5C5_9GAMM</name>
<evidence type="ECO:0000256" key="2">
    <source>
        <dbReference type="ARBA" id="ARBA00011255"/>
    </source>
</evidence>
<evidence type="ECO:0000259" key="6">
    <source>
        <dbReference type="Pfam" id="PF02465"/>
    </source>
</evidence>
<accession>A0A098G5C5</accession>
<keyword evidence="8" id="KW-0966">Cell projection</keyword>
<evidence type="ECO:0000256" key="4">
    <source>
        <dbReference type="ARBA" id="ARBA00023143"/>
    </source>
</evidence>
<dbReference type="GO" id="GO:0007155">
    <property type="term" value="P:cell adhesion"/>
    <property type="evidence" value="ECO:0007669"/>
    <property type="project" value="InterPro"/>
</dbReference>
<dbReference type="GO" id="GO:0005576">
    <property type="term" value="C:extracellular region"/>
    <property type="evidence" value="ECO:0007669"/>
    <property type="project" value="UniProtKB-SubCell"/>
</dbReference>
<dbReference type="KEGG" id="lfa:LFA_1264"/>
<sequence length="547" mass="58621">MGLSSPGIGSGLDVKAIVEALVKADITPAQSKHDKKLESVNTELSAVGQLKSSLSSLQETLHTLSDIDKFYTKKFTLSEQGYLTATLTNDAIKGTYQIAVQNLAQQQTLATGYFANDAMSIGSYGTMTINFGTYSSDNSTFTPNQDATSLTINISEDNNSLSAVCDAINNSNSGVIATVVDDSQGARLTLSSKETGEAYSMQISGDITALNYDPTTGVNSLTQTMAAQNSTILLNGLTISQNSNQLENVINGVTLNLTGATEGSTISMTIDDNQDQLTNLINEFVKKYNDTITFLTNLTGYNRETEQRGVFQGDPQFRKLKLNLTRWATAPLNNGNKSIQSLADLGIKTNKQGLLEINQDMFKQALSKNYNEIGALFAKTATATDSAISVQAVGNKVPAGTYAIDLTEFAPGVSMSGTIGPYAATSGDGQTLHGSDVLASLTLDVAGGSSGLRGNIIVTDGIAVLLDQLIDSYMDSKKGDLTQRNTSLDKEVDKLTKTQEKIDMRKEQVEKRYLRQFQALDLLISDLQSVSSALTQLMDTLPKLKVK</sequence>
<dbReference type="Pfam" id="PF07195">
    <property type="entry name" value="FliD_C"/>
    <property type="match status" value="1"/>
</dbReference>
<dbReference type="InterPro" id="IPR040026">
    <property type="entry name" value="FliD"/>
</dbReference>
<keyword evidence="9" id="KW-1185">Reference proteome</keyword>
<dbReference type="OrthoDB" id="9810816at2"/>
<organism evidence="8 9">
    <name type="scientific">Legionella fallonii LLAP-10</name>
    <dbReference type="NCBI Taxonomy" id="1212491"/>
    <lineage>
        <taxon>Bacteria</taxon>
        <taxon>Pseudomonadati</taxon>
        <taxon>Pseudomonadota</taxon>
        <taxon>Gammaproteobacteria</taxon>
        <taxon>Legionellales</taxon>
        <taxon>Legionellaceae</taxon>
        <taxon>Legionella</taxon>
    </lineage>
</organism>
<comment type="subunit">
    <text evidence="2 5">Homopentamer.</text>
</comment>
<evidence type="ECO:0000256" key="3">
    <source>
        <dbReference type="ARBA" id="ARBA00023054"/>
    </source>
</evidence>
<evidence type="ECO:0000313" key="9">
    <source>
        <dbReference type="Proteomes" id="UP000032430"/>
    </source>
</evidence>
<dbReference type="GO" id="GO:0071973">
    <property type="term" value="P:bacterial-type flagellum-dependent cell motility"/>
    <property type="evidence" value="ECO:0007669"/>
    <property type="project" value="TreeGrafter"/>
</dbReference>
<keyword evidence="8" id="KW-0282">Flagellum</keyword>
<keyword evidence="4 5" id="KW-0975">Bacterial flagellum</keyword>
<keyword evidence="5" id="KW-0964">Secreted</keyword>
<feature type="domain" description="Flagellar hook-associated protein 2 N-terminal" evidence="6">
    <location>
        <begin position="10"/>
        <end position="107"/>
    </location>
</feature>
<keyword evidence="3" id="KW-0175">Coiled coil</keyword>
<proteinExistence type="inferred from homology"/>
<evidence type="ECO:0000259" key="7">
    <source>
        <dbReference type="Pfam" id="PF07195"/>
    </source>
</evidence>
<dbReference type="RefSeq" id="WP_045095315.1">
    <property type="nucleotide sequence ID" value="NZ_LN614827.1"/>
</dbReference>
<dbReference type="GO" id="GO:0009424">
    <property type="term" value="C:bacterial-type flagellum hook"/>
    <property type="evidence" value="ECO:0007669"/>
    <property type="project" value="UniProtKB-UniRule"/>
</dbReference>
<comment type="subcellular location">
    <subcellularLocation>
        <location evidence="5">Secreted</location>
    </subcellularLocation>
    <subcellularLocation>
        <location evidence="5">Bacterial flagellum</location>
    </subcellularLocation>
</comment>
<dbReference type="PANTHER" id="PTHR30288">
    <property type="entry name" value="FLAGELLAR CAP/ASSEMBLY PROTEIN FLID"/>
    <property type="match status" value="1"/>
</dbReference>
<dbReference type="InterPro" id="IPR003481">
    <property type="entry name" value="FliD_N"/>
</dbReference>
<feature type="domain" description="Flagellar hook-associated protein 2 C-terminal" evidence="7">
    <location>
        <begin position="227"/>
        <end position="528"/>
    </location>
</feature>
<dbReference type="EMBL" id="LN614827">
    <property type="protein sequence ID" value="CEG56690.1"/>
    <property type="molecule type" value="Genomic_DNA"/>
</dbReference>
<evidence type="ECO:0000313" key="8">
    <source>
        <dbReference type="EMBL" id="CEG56690.1"/>
    </source>
</evidence>
<evidence type="ECO:0000256" key="1">
    <source>
        <dbReference type="ARBA" id="ARBA00009764"/>
    </source>
</evidence>
<gene>
    <name evidence="8" type="primary">fliD</name>
    <name evidence="8" type="ORF">LFA_1264</name>
</gene>
<dbReference type="STRING" id="1212491.LFA_1264"/>
<dbReference type="HOGENOM" id="CLU_015182_6_1_6"/>
<evidence type="ECO:0000256" key="5">
    <source>
        <dbReference type="RuleBase" id="RU362066"/>
    </source>
</evidence>
<dbReference type="Proteomes" id="UP000032430">
    <property type="component" value="Chromosome I"/>
</dbReference>
<dbReference type="GO" id="GO:0009421">
    <property type="term" value="C:bacterial-type flagellum filament cap"/>
    <property type="evidence" value="ECO:0007669"/>
    <property type="project" value="InterPro"/>
</dbReference>
<comment type="similarity">
    <text evidence="1 5">Belongs to the FliD family.</text>
</comment>
<dbReference type="InterPro" id="IPR010809">
    <property type="entry name" value="FliD_C"/>
</dbReference>
<dbReference type="Pfam" id="PF02465">
    <property type="entry name" value="FliD_N"/>
    <property type="match status" value="1"/>
</dbReference>
<protein>
    <recommendedName>
        <fullName evidence="5">Flagellar hook-associated protein 2</fullName>
        <shortName evidence="5">HAP2</shortName>
    </recommendedName>
    <alternativeName>
        <fullName evidence="5">Flagellar cap protein</fullName>
    </alternativeName>
</protein>
<comment type="function">
    <text evidence="5">Required for morphogenesis and for the elongation of the flagellar filament by facilitating polymerization of the flagellin monomers at the tip of growing filament. Forms a capping structure, which prevents flagellin subunits (transported through the central channel of the flagellum) from leaking out without polymerization at the distal end.</text>
</comment>
<dbReference type="AlphaFoldDB" id="A0A098G5C5"/>
<dbReference type="PANTHER" id="PTHR30288:SF0">
    <property type="entry name" value="FLAGELLAR HOOK-ASSOCIATED PROTEIN 2"/>
    <property type="match status" value="1"/>
</dbReference>